<dbReference type="WBParaSite" id="ALUE_0000550601-mRNA-1">
    <property type="protein sequence ID" value="ALUE_0000550601-mRNA-1"/>
    <property type="gene ID" value="ALUE_0000550601"/>
</dbReference>
<keyword evidence="2" id="KW-0472">Membrane</keyword>
<dbReference type="Proteomes" id="UP000036681">
    <property type="component" value="Unplaced"/>
</dbReference>
<evidence type="ECO:0000313" key="3">
    <source>
        <dbReference type="Proteomes" id="UP000036681"/>
    </source>
</evidence>
<evidence type="ECO:0000256" key="1">
    <source>
        <dbReference type="SAM" id="MobiDB-lite"/>
    </source>
</evidence>
<keyword evidence="2" id="KW-0812">Transmembrane</keyword>
<feature type="transmembrane region" description="Helical" evidence="2">
    <location>
        <begin position="16"/>
        <end position="46"/>
    </location>
</feature>
<reference evidence="4" key="1">
    <citation type="submission" date="2023-03" db="UniProtKB">
        <authorList>
            <consortium name="WormBaseParasite"/>
        </authorList>
    </citation>
    <scope>IDENTIFICATION</scope>
</reference>
<evidence type="ECO:0000313" key="4">
    <source>
        <dbReference type="WBParaSite" id="ALUE_0000550601-mRNA-1"/>
    </source>
</evidence>
<name>A0A9J2P761_ASCLU</name>
<feature type="compositionally biased region" description="Acidic residues" evidence="1">
    <location>
        <begin position="81"/>
        <end position="93"/>
    </location>
</feature>
<accession>A0A9J2P761</accession>
<sequence>MPCPSPALDYRPTPQFVAILAFFVAPLFYVVGSLVIGLFWLIASVIRMMFDDLLYRIYTDVSPAIIAEEGVTRMSSFPPSGEEESEESEVLASESEETIDLEDACKRQTFLPELPNEQTISDHPHEDRVIGTEGRLGPYVLEVFNPSELMSRLRPLNLRVLIVSFVLCLAAVSTISFLMECFGMVNFLLLL</sequence>
<keyword evidence="2" id="KW-1133">Transmembrane helix</keyword>
<protein>
    <submittedName>
        <fullName evidence="4">Uncharacterized protein</fullName>
    </submittedName>
</protein>
<dbReference type="AlphaFoldDB" id="A0A9J2P761"/>
<feature type="transmembrane region" description="Helical" evidence="2">
    <location>
        <begin position="160"/>
        <end position="189"/>
    </location>
</feature>
<keyword evidence="3" id="KW-1185">Reference proteome</keyword>
<evidence type="ECO:0000256" key="2">
    <source>
        <dbReference type="SAM" id="Phobius"/>
    </source>
</evidence>
<proteinExistence type="predicted"/>
<feature type="region of interest" description="Disordered" evidence="1">
    <location>
        <begin position="74"/>
        <end position="93"/>
    </location>
</feature>
<organism evidence="3 4">
    <name type="scientific">Ascaris lumbricoides</name>
    <name type="common">Giant roundworm</name>
    <dbReference type="NCBI Taxonomy" id="6252"/>
    <lineage>
        <taxon>Eukaryota</taxon>
        <taxon>Metazoa</taxon>
        <taxon>Ecdysozoa</taxon>
        <taxon>Nematoda</taxon>
        <taxon>Chromadorea</taxon>
        <taxon>Rhabditida</taxon>
        <taxon>Spirurina</taxon>
        <taxon>Ascaridomorpha</taxon>
        <taxon>Ascaridoidea</taxon>
        <taxon>Ascarididae</taxon>
        <taxon>Ascaris</taxon>
    </lineage>
</organism>